<reference evidence="6" key="1">
    <citation type="submission" date="2017-03" db="EMBL/GenBank/DDBJ databases">
        <title>Novel pathways for hydrocarbon cycling and metabolic interdependencies in hydrothermal sediment communities.</title>
        <authorList>
            <person name="Dombrowski N."/>
            <person name="Seitz K."/>
            <person name="Teske A."/>
            <person name="Baker B."/>
        </authorList>
    </citation>
    <scope>NUCLEOTIDE SEQUENCE [LARGE SCALE GENOMIC DNA]</scope>
</reference>
<dbReference type="InterPro" id="IPR029061">
    <property type="entry name" value="THDP-binding"/>
</dbReference>
<organism evidence="5 6">
    <name type="scientific">Candidatus Coatesbacteria bacterium 4484_99</name>
    <dbReference type="NCBI Taxonomy" id="1970774"/>
    <lineage>
        <taxon>Bacteria</taxon>
        <taxon>Candidatus Coatesiibacteriota</taxon>
    </lineage>
</organism>
<evidence type="ECO:0000313" key="6">
    <source>
        <dbReference type="Proteomes" id="UP000192611"/>
    </source>
</evidence>
<proteinExistence type="inferred from homology"/>
<dbReference type="SUPFAM" id="SSF52518">
    <property type="entry name" value="Thiamin diphosphate-binding fold (THDP-binding)"/>
    <property type="match status" value="1"/>
</dbReference>
<keyword evidence="3" id="KW-0786">Thiamine pyrophosphate</keyword>
<evidence type="ECO:0000256" key="2">
    <source>
        <dbReference type="ARBA" id="ARBA00007131"/>
    </source>
</evidence>
<comment type="similarity">
    <text evidence="2">Belongs to the transketolase family.</text>
</comment>
<dbReference type="PANTHER" id="PTHR47514">
    <property type="entry name" value="TRANSKETOLASE N-TERMINAL SECTION-RELATED"/>
    <property type="match status" value="1"/>
</dbReference>
<dbReference type="Pfam" id="PF00456">
    <property type="entry name" value="Transketolase_N"/>
    <property type="match status" value="1"/>
</dbReference>
<dbReference type="Gene3D" id="3.40.50.970">
    <property type="match status" value="1"/>
</dbReference>
<dbReference type="PANTHER" id="PTHR47514:SF1">
    <property type="entry name" value="TRANSKETOLASE N-TERMINAL SECTION-RELATED"/>
    <property type="match status" value="1"/>
</dbReference>
<name>A0A1W9S347_9BACT</name>
<feature type="domain" description="Transketolase N-terminal" evidence="4">
    <location>
        <begin position="19"/>
        <end position="266"/>
    </location>
</feature>
<dbReference type="InterPro" id="IPR005474">
    <property type="entry name" value="Transketolase_N"/>
</dbReference>
<dbReference type="AlphaFoldDB" id="A0A1W9S347"/>
<gene>
    <name evidence="5" type="ORF">B6D57_00515</name>
</gene>
<evidence type="ECO:0000313" key="5">
    <source>
        <dbReference type="EMBL" id="OQX91234.1"/>
    </source>
</evidence>
<evidence type="ECO:0000256" key="3">
    <source>
        <dbReference type="ARBA" id="ARBA00023052"/>
    </source>
</evidence>
<accession>A0A1W9S347</accession>
<dbReference type="EMBL" id="NATQ01000006">
    <property type="protein sequence ID" value="OQX91234.1"/>
    <property type="molecule type" value="Genomic_DNA"/>
</dbReference>
<sequence length="278" mass="31304">MKYSKKELDKICIELRKDIVTMLNKAGSGHAGGSLGSVEILVSLYWNVIKHNPKNPEWEERDYFILSKGHVCPAWYAVLARRGYFSREELWTLRKFGSILQGHPHHLKTPGVEASTGSLGQGLSISNGIAMAMRFQNKPNRVYCLLGDGEVQEGAVWEAGMTAAHYKLDNICATIDRNMLQIDGITEEVMGLENLEEKWRAFNWHVINVDGHNVEELTKAYDEAMTVKGKPTMVIAKTVKGKGVSFIENQVDWHGKAPNDEEYKKAMAELEEAERRLG</sequence>
<dbReference type="CDD" id="cd02012">
    <property type="entry name" value="TPP_TK"/>
    <property type="match status" value="1"/>
</dbReference>
<comment type="cofactor">
    <cofactor evidence="1">
        <name>thiamine diphosphate</name>
        <dbReference type="ChEBI" id="CHEBI:58937"/>
    </cofactor>
</comment>
<comment type="caution">
    <text evidence="5">The sequence shown here is derived from an EMBL/GenBank/DDBJ whole genome shotgun (WGS) entry which is preliminary data.</text>
</comment>
<dbReference type="Proteomes" id="UP000192611">
    <property type="component" value="Unassembled WGS sequence"/>
</dbReference>
<protein>
    <submittedName>
        <fullName evidence="5">Transketolase</fullName>
    </submittedName>
</protein>
<evidence type="ECO:0000256" key="1">
    <source>
        <dbReference type="ARBA" id="ARBA00001964"/>
    </source>
</evidence>
<evidence type="ECO:0000259" key="4">
    <source>
        <dbReference type="Pfam" id="PF00456"/>
    </source>
</evidence>